<reference evidence="2 3" key="1">
    <citation type="journal article" date="2017" name="Gigascience">
        <title>Draft genome of the honey bee ectoparasitic mite, Tropilaelaps mercedesae, is shaped by the parasitic life history.</title>
        <authorList>
            <person name="Dong X."/>
            <person name="Armstrong S.D."/>
            <person name="Xia D."/>
            <person name="Makepeace B.L."/>
            <person name="Darby A.C."/>
            <person name="Kadowaki T."/>
        </authorList>
    </citation>
    <scope>NUCLEOTIDE SEQUENCE [LARGE SCALE GENOMIC DNA]</scope>
    <source>
        <strain evidence="2">Wuxi-XJTLU</strain>
    </source>
</reference>
<dbReference type="EMBL" id="MNPL01033298">
    <property type="protein sequence ID" value="OQR66235.1"/>
    <property type="molecule type" value="Genomic_DNA"/>
</dbReference>
<name>A0A1V9WYA1_9ACAR</name>
<sequence>MASTNRPTGRSIRPNIRNITRHPISRTRQLNRATTMLCSRRRFCSQATICRRSPNLVHTLVLQRVRRTRLIVFSKRC</sequence>
<accession>A0A1V9WYA1</accession>
<dbReference type="Proteomes" id="UP000192247">
    <property type="component" value="Unassembled WGS sequence"/>
</dbReference>
<dbReference type="AlphaFoldDB" id="A0A1V9WYA1"/>
<organism evidence="2 3">
    <name type="scientific">Tropilaelaps mercedesae</name>
    <dbReference type="NCBI Taxonomy" id="418985"/>
    <lineage>
        <taxon>Eukaryota</taxon>
        <taxon>Metazoa</taxon>
        <taxon>Ecdysozoa</taxon>
        <taxon>Arthropoda</taxon>
        <taxon>Chelicerata</taxon>
        <taxon>Arachnida</taxon>
        <taxon>Acari</taxon>
        <taxon>Parasitiformes</taxon>
        <taxon>Mesostigmata</taxon>
        <taxon>Gamasina</taxon>
        <taxon>Dermanyssoidea</taxon>
        <taxon>Laelapidae</taxon>
        <taxon>Tropilaelaps</taxon>
    </lineage>
</organism>
<dbReference type="InParanoid" id="A0A1V9WYA1"/>
<feature type="region of interest" description="Disordered" evidence="1">
    <location>
        <begin position="1"/>
        <end position="23"/>
    </location>
</feature>
<keyword evidence="3" id="KW-1185">Reference proteome</keyword>
<proteinExistence type="predicted"/>
<evidence type="ECO:0000313" key="3">
    <source>
        <dbReference type="Proteomes" id="UP000192247"/>
    </source>
</evidence>
<protein>
    <submittedName>
        <fullName evidence="2">Uncharacterized protein</fullName>
    </submittedName>
</protein>
<evidence type="ECO:0000313" key="2">
    <source>
        <dbReference type="EMBL" id="OQR66235.1"/>
    </source>
</evidence>
<gene>
    <name evidence="2" type="ORF">BIW11_05026</name>
</gene>
<comment type="caution">
    <text evidence="2">The sequence shown here is derived from an EMBL/GenBank/DDBJ whole genome shotgun (WGS) entry which is preliminary data.</text>
</comment>
<evidence type="ECO:0000256" key="1">
    <source>
        <dbReference type="SAM" id="MobiDB-lite"/>
    </source>
</evidence>